<organism evidence="2 3">
    <name type="scientific">Microbacterium pumilum</name>
    <dbReference type="NCBI Taxonomy" id="344165"/>
    <lineage>
        <taxon>Bacteria</taxon>
        <taxon>Bacillati</taxon>
        <taxon>Actinomycetota</taxon>
        <taxon>Actinomycetes</taxon>
        <taxon>Micrococcales</taxon>
        <taxon>Microbacteriaceae</taxon>
        <taxon>Microbacterium</taxon>
    </lineage>
</organism>
<dbReference type="PANTHER" id="PTHR43364">
    <property type="entry name" value="NADH-SPECIFIC METHYLGLYOXAL REDUCTASE-RELATED"/>
    <property type="match status" value="1"/>
</dbReference>
<dbReference type="EMBL" id="BAAAOH010000001">
    <property type="protein sequence ID" value="GAA1980285.1"/>
    <property type="molecule type" value="Genomic_DNA"/>
</dbReference>
<dbReference type="SUPFAM" id="SSF51430">
    <property type="entry name" value="NAD(P)-linked oxidoreductase"/>
    <property type="match status" value="1"/>
</dbReference>
<dbReference type="InterPro" id="IPR023210">
    <property type="entry name" value="NADP_OxRdtase_dom"/>
</dbReference>
<dbReference type="RefSeq" id="WP_344059505.1">
    <property type="nucleotide sequence ID" value="NZ_BAAAOH010000001.1"/>
</dbReference>
<dbReference type="InterPro" id="IPR050523">
    <property type="entry name" value="AKR_Detox_Biosynth"/>
</dbReference>
<accession>A0ABN2S4N1</accession>
<dbReference type="InterPro" id="IPR036812">
    <property type="entry name" value="NAD(P)_OxRdtase_dom_sf"/>
</dbReference>
<feature type="domain" description="NADP-dependent oxidoreductase" evidence="1">
    <location>
        <begin position="16"/>
        <end position="317"/>
    </location>
</feature>
<evidence type="ECO:0000313" key="3">
    <source>
        <dbReference type="Proteomes" id="UP001500326"/>
    </source>
</evidence>
<gene>
    <name evidence="2" type="ORF">GCM10009777_12150</name>
</gene>
<dbReference type="CDD" id="cd19091">
    <property type="entry name" value="AKR_PsAKR"/>
    <property type="match status" value="1"/>
</dbReference>
<comment type="caution">
    <text evidence="2">The sequence shown here is derived from an EMBL/GenBank/DDBJ whole genome shotgun (WGS) entry which is preliminary data.</text>
</comment>
<keyword evidence="3" id="KW-1185">Reference proteome</keyword>
<dbReference type="Gene3D" id="3.20.20.100">
    <property type="entry name" value="NADP-dependent oxidoreductase domain"/>
    <property type="match status" value="1"/>
</dbReference>
<dbReference type="PRINTS" id="PR00069">
    <property type="entry name" value="ALDKETRDTASE"/>
</dbReference>
<proteinExistence type="predicted"/>
<dbReference type="Pfam" id="PF00248">
    <property type="entry name" value="Aldo_ket_red"/>
    <property type="match status" value="1"/>
</dbReference>
<dbReference type="InterPro" id="IPR020471">
    <property type="entry name" value="AKR"/>
</dbReference>
<sequence length="347" mass="38128">MEYRQLGRSGLSVPVLSFGTATFAGGEQEGSWGNVQVDEARRMVDLALDAGINFFDTADIYSGGRAEKILGQAVADRRDQVLIGTKANGRTGTGRNDAGSSRHHLTRALEASLNRLDTDYVDVYYLHGFDALTPVDEVLSTLDDFVRSGKVRYIGCSNFSGWQLMKSLSVSERYGWGRYVAHQAFYSLASREFEWELMPLAVDQGVGTVVWSPLSQGRLTGKLRRNTPVPADSRLAVPGETEASGDRETLYRTVDVLDELANETGKTIPQLALNWVLSRPTVSSIIFGARNEAQFAENLGAVGWSLDADQIARLDAASALTPIYPYWHQVVNNSERLPFPTSVIVQD</sequence>
<evidence type="ECO:0000313" key="2">
    <source>
        <dbReference type="EMBL" id="GAA1980285.1"/>
    </source>
</evidence>
<protein>
    <submittedName>
        <fullName evidence="2">Aldo/keto reductase</fullName>
    </submittedName>
</protein>
<evidence type="ECO:0000259" key="1">
    <source>
        <dbReference type="Pfam" id="PF00248"/>
    </source>
</evidence>
<dbReference type="Proteomes" id="UP001500326">
    <property type="component" value="Unassembled WGS sequence"/>
</dbReference>
<name>A0ABN2S4N1_9MICO</name>
<reference evidence="2 3" key="1">
    <citation type="journal article" date="2019" name="Int. J. Syst. Evol. Microbiol.">
        <title>The Global Catalogue of Microorganisms (GCM) 10K type strain sequencing project: providing services to taxonomists for standard genome sequencing and annotation.</title>
        <authorList>
            <consortium name="The Broad Institute Genomics Platform"/>
            <consortium name="The Broad Institute Genome Sequencing Center for Infectious Disease"/>
            <person name="Wu L."/>
            <person name="Ma J."/>
        </authorList>
    </citation>
    <scope>NUCLEOTIDE SEQUENCE [LARGE SCALE GENOMIC DNA]</scope>
    <source>
        <strain evidence="2 3">JCM 14902</strain>
    </source>
</reference>
<dbReference type="PANTHER" id="PTHR43364:SF18">
    <property type="entry name" value="OXIDOREDUCTASE"/>
    <property type="match status" value="1"/>
</dbReference>